<feature type="domain" description="SAM-dependent methyltransferase TRM5/TYW2-type" evidence="8">
    <location>
        <begin position="33"/>
        <end position="326"/>
    </location>
</feature>
<accession>A0A6F9DVU8</accession>
<comment type="catalytic activity">
    <reaction evidence="7">
        <text>4-demethylwyosine(37) in tRNA(Phe) + S-adenosyl-L-methionine = 4-demethyl-7-[(3S)-3-amino-3-carboxypropyl]wyosine(37) in tRNA(Phe) + S-methyl-5'-thioadenosine + H(+)</text>
        <dbReference type="Rhea" id="RHEA:36355"/>
        <dbReference type="Rhea" id="RHEA-COMP:10164"/>
        <dbReference type="Rhea" id="RHEA-COMP:10378"/>
        <dbReference type="ChEBI" id="CHEBI:15378"/>
        <dbReference type="ChEBI" id="CHEBI:17509"/>
        <dbReference type="ChEBI" id="CHEBI:59789"/>
        <dbReference type="ChEBI" id="CHEBI:64315"/>
        <dbReference type="ChEBI" id="CHEBI:73550"/>
        <dbReference type="EC" id="2.5.1.114"/>
    </reaction>
</comment>
<dbReference type="FunFam" id="3.40.50.150:FF:000131">
    <property type="entry name" value="tRNA wybutosine-synthesizing protein 2/3/4"/>
    <property type="match status" value="1"/>
</dbReference>
<dbReference type="PANTHER" id="PTHR23245">
    <property type="entry name" value="TRNA METHYLTRANSFERASE"/>
    <property type="match status" value="1"/>
</dbReference>
<dbReference type="Pfam" id="PF02475">
    <property type="entry name" value="TRM5-TYW2_MTfase"/>
    <property type="match status" value="1"/>
</dbReference>
<dbReference type="PANTHER" id="PTHR23245:SF25">
    <property type="entry name" value="TRNA WYBUTOSINE-SYNTHESIZING PROTEIN 2 HOMOLOG"/>
    <property type="match status" value="1"/>
</dbReference>
<evidence type="ECO:0000256" key="3">
    <source>
        <dbReference type="ARBA" id="ARBA00022603"/>
    </source>
</evidence>
<dbReference type="InterPro" id="IPR056743">
    <property type="entry name" value="TRM5-TYW2-like_MTfase"/>
</dbReference>
<evidence type="ECO:0000256" key="4">
    <source>
        <dbReference type="ARBA" id="ARBA00022679"/>
    </source>
</evidence>
<dbReference type="EC" id="2.5.1.114" evidence="2"/>
<dbReference type="GO" id="GO:0005737">
    <property type="term" value="C:cytoplasm"/>
    <property type="evidence" value="ECO:0007669"/>
    <property type="project" value="TreeGrafter"/>
</dbReference>
<dbReference type="InterPro" id="IPR029063">
    <property type="entry name" value="SAM-dependent_MTases_sf"/>
</dbReference>
<dbReference type="EMBL" id="LR791397">
    <property type="protein sequence ID" value="CAB3267259.1"/>
    <property type="molecule type" value="mRNA"/>
</dbReference>
<dbReference type="PROSITE" id="PS51684">
    <property type="entry name" value="SAM_MT_TRM5_TYW2"/>
    <property type="match status" value="1"/>
</dbReference>
<keyword evidence="4" id="KW-0808">Transferase</keyword>
<evidence type="ECO:0000256" key="5">
    <source>
        <dbReference type="ARBA" id="ARBA00022691"/>
    </source>
</evidence>
<reference evidence="9" key="1">
    <citation type="submission" date="2020-04" db="EMBL/GenBank/DDBJ databases">
        <authorList>
            <person name="Neveu A P."/>
        </authorList>
    </citation>
    <scope>NUCLEOTIDE SEQUENCE</scope>
    <source>
        <tissue evidence="9">Whole embryo</tissue>
    </source>
</reference>
<dbReference type="InterPro" id="IPR056744">
    <property type="entry name" value="TRM5/TYW2-like_N"/>
</dbReference>
<protein>
    <recommendedName>
        <fullName evidence="2">tRNA(Phe) (4-demethylwyosine(37)-C(7)) aminocarboxypropyltransferase</fullName>
        <ecNumber evidence="2">2.5.1.114</ecNumber>
    </recommendedName>
</protein>
<sequence length="329" mass="37120">MSAEKLNRAIKKFCAENQLIFSEELSSSLPKRWEKHGDMIMLPQACFNPELWNSLDQSKLWDLVADTLKVKRLARQTIITDDGYRTPKVVMLKGTSTTVTHIDNKIKYKFDVTKCMFSSGNITEKIRMSKLSCKDETIVDMFAGIGYFTLPLLVHGKAKYVYACEWNPNAAKALKENLIINKVSERCTVHQGDNREVCPTDIADRIILGLIPSAAASYKTACQALNQLEGGVMHIHGNVSSHANSVFPTPKETLHISSNETTCNKILKQQWMDWAIFTATQLLSILNICKDSGFKSQWSINILHIERVKSYAPHIDHIVIDLRCHPVAI</sequence>
<dbReference type="Gene3D" id="3.40.50.150">
    <property type="entry name" value="Vaccinia Virus protein VP39"/>
    <property type="match status" value="1"/>
</dbReference>
<keyword evidence="6" id="KW-0819">tRNA processing</keyword>
<comment type="pathway">
    <text evidence="1">tRNA modification; wybutosine-tRNA(Phe) biosynthesis.</text>
</comment>
<gene>
    <name evidence="9" type="primary">Trmt12</name>
</gene>
<evidence type="ECO:0000256" key="6">
    <source>
        <dbReference type="ARBA" id="ARBA00022694"/>
    </source>
</evidence>
<keyword evidence="5" id="KW-0949">S-adenosyl-L-methionine</keyword>
<name>A0A6F9DVU8_9ASCI</name>
<dbReference type="Gene3D" id="3.30.300.110">
    <property type="entry name" value="Met-10+ protein-like domains"/>
    <property type="match status" value="1"/>
</dbReference>
<dbReference type="GO" id="GO:0031591">
    <property type="term" value="P:wybutosine biosynthetic process"/>
    <property type="evidence" value="ECO:0007669"/>
    <property type="project" value="TreeGrafter"/>
</dbReference>
<dbReference type="CDD" id="cd02440">
    <property type="entry name" value="AdoMet_MTases"/>
    <property type="match status" value="1"/>
</dbReference>
<dbReference type="GO" id="GO:0102522">
    <property type="term" value="F:tRNA 4-demethylwyosine alpha-amino-alpha-carboxypropyltransferase activity"/>
    <property type="evidence" value="ECO:0007669"/>
    <property type="project" value="UniProtKB-EC"/>
</dbReference>
<proteinExistence type="evidence at transcript level"/>
<dbReference type="AlphaFoldDB" id="A0A6F9DVU8"/>
<dbReference type="SUPFAM" id="SSF53335">
    <property type="entry name" value="S-adenosyl-L-methionine-dependent methyltransferases"/>
    <property type="match status" value="1"/>
</dbReference>
<evidence type="ECO:0000313" key="9">
    <source>
        <dbReference type="EMBL" id="CAB3267259.1"/>
    </source>
</evidence>
<dbReference type="Pfam" id="PF25133">
    <property type="entry name" value="TYW2_N_2"/>
    <property type="match status" value="1"/>
</dbReference>
<dbReference type="FunFam" id="3.30.300.110:FF:000002">
    <property type="entry name" value="tRNA wybutosine-synthesizing protein 2 homolog"/>
    <property type="match status" value="1"/>
</dbReference>
<evidence type="ECO:0000256" key="2">
    <source>
        <dbReference type="ARBA" id="ARBA00012265"/>
    </source>
</evidence>
<evidence type="ECO:0000259" key="8">
    <source>
        <dbReference type="PROSITE" id="PS51684"/>
    </source>
</evidence>
<dbReference type="InterPro" id="IPR030382">
    <property type="entry name" value="MeTrfase_TRM5/TYW2"/>
</dbReference>
<dbReference type="GO" id="GO:0030488">
    <property type="term" value="P:tRNA methylation"/>
    <property type="evidence" value="ECO:0007669"/>
    <property type="project" value="TreeGrafter"/>
</dbReference>
<organism evidence="9">
    <name type="scientific">Phallusia mammillata</name>
    <dbReference type="NCBI Taxonomy" id="59560"/>
    <lineage>
        <taxon>Eukaryota</taxon>
        <taxon>Metazoa</taxon>
        <taxon>Chordata</taxon>
        <taxon>Tunicata</taxon>
        <taxon>Ascidiacea</taxon>
        <taxon>Phlebobranchia</taxon>
        <taxon>Ascidiidae</taxon>
        <taxon>Phallusia</taxon>
    </lineage>
</organism>
<dbReference type="GO" id="GO:0008175">
    <property type="term" value="F:tRNA methyltransferase activity"/>
    <property type="evidence" value="ECO:0007669"/>
    <property type="project" value="TreeGrafter"/>
</dbReference>
<keyword evidence="3" id="KW-0489">Methyltransferase</keyword>
<evidence type="ECO:0000256" key="1">
    <source>
        <dbReference type="ARBA" id="ARBA00004797"/>
    </source>
</evidence>
<evidence type="ECO:0000256" key="7">
    <source>
        <dbReference type="ARBA" id="ARBA00049400"/>
    </source>
</evidence>